<protein>
    <recommendedName>
        <fullName evidence="3">Lipoprotein</fullName>
    </recommendedName>
</protein>
<evidence type="ECO:0008006" key="3">
    <source>
        <dbReference type="Google" id="ProtNLM"/>
    </source>
</evidence>
<name>A0A653NDC0_9FLAO</name>
<dbReference type="EMBL" id="CABWLR010000001">
    <property type="protein sequence ID" value="VXB14866.1"/>
    <property type="molecule type" value="Genomic_DNA"/>
</dbReference>
<dbReference type="AlphaFoldDB" id="A0A653NDC0"/>
<evidence type="ECO:0000313" key="1">
    <source>
        <dbReference type="EMBL" id="VXB14866.1"/>
    </source>
</evidence>
<dbReference type="PROSITE" id="PS51257">
    <property type="entry name" value="PROKAR_LIPOPROTEIN"/>
    <property type="match status" value="1"/>
</dbReference>
<keyword evidence="2" id="KW-1185">Reference proteome</keyword>
<sequence>MKLKYFLYSLSILFITSCSSHKKINKLASNLDCSKSFEFIFDKESNYAKIEKTGPSIGESKIPGYESTFVAAVEELQQNTSTNLSVKNSFGFPNDNVVKVIVKIERIEWNFRTADAIMNTDLSFKVKDKEFLITGTNTVYWHGTKKGNLHKSLKNGIYQFLSAFCTP</sequence>
<dbReference type="Proteomes" id="UP000430202">
    <property type="component" value="Unassembled WGS sequence"/>
</dbReference>
<accession>A0A653NDC0</accession>
<organism evidence="1 2">
    <name type="scientific">Maribacter litoralis</name>
    <dbReference type="NCBI Taxonomy" id="2059726"/>
    <lineage>
        <taxon>Bacteria</taxon>
        <taxon>Pseudomonadati</taxon>
        <taxon>Bacteroidota</taxon>
        <taxon>Flavobacteriia</taxon>
        <taxon>Flavobacteriales</taxon>
        <taxon>Flavobacteriaceae</taxon>
        <taxon>Maribacter</taxon>
    </lineage>
</organism>
<evidence type="ECO:0000313" key="2">
    <source>
        <dbReference type="Proteomes" id="UP000430202"/>
    </source>
</evidence>
<proteinExistence type="predicted"/>
<reference evidence="1 2" key="1">
    <citation type="submission" date="2019-10" db="EMBL/GenBank/DDBJ databases">
        <authorList>
            <person name="Karimi E."/>
        </authorList>
    </citation>
    <scope>NUCLEOTIDE SEQUENCE [LARGE SCALE GENOMIC DNA]</scope>
    <source>
        <strain evidence="1">Maribacter sp. 151</strain>
    </source>
</reference>
<gene>
    <name evidence="1" type="ORF">MARI151_10649</name>
</gene>